<evidence type="ECO:0000313" key="2">
    <source>
        <dbReference type="EMBL" id="RPD63887.1"/>
    </source>
</evidence>
<reference evidence="2" key="1">
    <citation type="journal article" date="2018" name="Genome Biol. Evol.">
        <title>Genomics and development of Lentinus tigrinus, a white-rot wood-decaying mushroom with dimorphic fruiting bodies.</title>
        <authorList>
            <person name="Wu B."/>
            <person name="Xu Z."/>
            <person name="Knudson A."/>
            <person name="Carlson A."/>
            <person name="Chen N."/>
            <person name="Kovaka S."/>
            <person name="LaButti K."/>
            <person name="Lipzen A."/>
            <person name="Pennachio C."/>
            <person name="Riley R."/>
            <person name="Schakwitz W."/>
            <person name="Umezawa K."/>
            <person name="Ohm R.A."/>
            <person name="Grigoriev I.V."/>
            <person name="Nagy L.G."/>
            <person name="Gibbons J."/>
            <person name="Hibbett D."/>
        </authorList>
    </citation>
    <scope>NUCLEOTIDE SEQUENCE [LARGE SCALE GENOMIC DNA]</scope>
    <source>
        <strain evidence="2">ALCF2SS1-6</strain>
    </source>
</reference>
<dbReference type="GO" id="GO:0003677">
    <property type="term" value="F:DNA binding"/>
    <property type="evidence" value="ECO:0007669"/>
    <property type="project" value="TreeGrafter"/>
</dbReference>
<gene>
    <name evidence="2" type="ORF">L227DRAFT_521102</name>
</gene>
<evidence type="ECO:0000256" key="1">
    <source>
        <dbReference type="SAM" id="MobiDB-lite"/>
    </source>
</evidence>
<feature type="compositionally biased region" description="Basic residues" evidence="1">
    <location>
        <begin position="343"/>
        <end position="362"/>
    </location>
</feature>
<dbReference type="Proteomes" id="UP000313359">
    <property type="component" value="Unassembled WGS sequence"/>
</dbReference>
<dbReference type="GO" id="GO:0005634">
    <property type="term" value="C:nucleus"/>
    <property type="evidence" value="ECO:0007669"/>
    <property type="project" value="TreeGrafter"/>
</dbReference>
<dbReference type="EMBL" id="ML122255">
    <property type="protein sequence ID" value="RPD63887.1"/>
    <property type="molecule type" value="Genomic_DNA"/>
</dbReference>
<dbReference type="PANTHER" id="PTHR23389:SF21">
    <property type="entry name" value="ATPASE FAMILY AAA DOMAIN-CONTAINING PROTEIN 5"/>
    <property type="match status" value="1"/>
</dbReference>
<keyword evidence="2" id="KW-0378">Hydrolase</keyword>
<feature type="compositionally biased region" description="Low complexity" evidence="1">
    <location>
        <begin position="30"/>
        <end position="47"/>
    </location>
</feature>
<protein>
    <submittedName>
        <fullName evidence="2">P-loop containing nucleoside triphosphate hydrolase protein</fullName>
    </submittedName>
</protein>
<dbReference type="STRING" id="1328759.A0A5C2SL72"/>
<evidence type="ECO:0000313" key="3">
    <source>
        <dbReference type="Proteomes" id="UP000313359"/>
    </source>
</evidence>
<organism evidence="2 3">
    <name type="scientific">Lentinus tigrinus ALCF2SS1-6</name>
    <dbReference type="NCBI Taxonomy" id="1328759"/>
    <lineage>
        <taxon>Eukaryota</taxon>
        <taxon>Fungi</taxon>
        <taxon>Dikarya</taxon>
        <taxon>Basidiomycota</taxon>
        <taxon>Agaricomycotina</taxon>
        <taxon>Agaricomycetes</taxon>
        <taxon>Polyporales</taxon>
        <taxon>Polyporaceae</taxon>
        <taxon>Lentinus</taxon>
    </lineage>
</organism>
<dbReference type="OrthoDB" id="9996895at2759"/>
<dbReference type="Gene3D" id="3.40.50.300">
    <property type="entry name" value="P-loop containing nucleotide triphosphate hydrolases"/>
    <property type="match status" value="1"/>
</dbReference>
<feature type="compositionally biased region" description="Basic residues" evidence="1">
    <location>
        <begin position="1"/>
        <end position="12"/>
    </location>
</feature>
<sequence length="947" mass="104740">MPAPAKKARSRKAAKDTASARQTSLLDVFSVRSSSKKNSPSNSAAVSENGSTAGEGVIDILSSDAEPLEERPVDSSSPITVEEGCEAGGLSEISNITMGPASQPGGTWEEPIVVVDSSPVTSPAPPSKAVATAPRLPAPPKPVYSIFAPRKRPDQYAPSQGKDSRHPTKPFAPYPDDVTQHVRGPQTVYNTLLTNFSHRQPRDSRPIAPKSDADTTLYSRLVSSPVGEGLGTNEATNVGELAPVDASARERIVNSIPLNHRSYPAISRLLKLPLSDYPPTSDPPVDANTLWSYKWRPKCADQVLGNEQAALYLREWLLALKLHISGGDEAPTTNAAVVEKNSKQKAGKVKKAKGPRGTKRPRIVRDVERKRRRVDSEEPEDMWIAEDSEGEDRLDVIGLPEDNSTLPQLSRLKRATGDDLPDTESIAPIPEELPELPLSDGIPPFSYTPPKFGDTVYNTLLLEGPSGCGKTAAVYACAEELGWEVFEVYPGIGERNGSAIQKLIGEVGKNHLVTQTQHQAKADRSSTRAKAKANFFAKRVVSDDEEVSLEHPALSNIPETQDVEQHQQPLTEVSQSIVLIEEVDVLYREDTNFWPTVVKIIKECRRPVVMTCNDISLVPRNDLPLQTVLKFTACPTALATSYLQLVCLAEGRILEPKSLRALYQTSFANARLERQQDQDLHPQYIPPVEPDLRRSLMQLQLADVVSVPCEIPVCEITHDQSSEAFRRMVKAVETRSIVYSGLRRPSSEVLRDLMVNSPSRSSDDVVGLKYLRAEPSDFDSYLPVTFTSYVCDETIRQDLLTFCQDQFSSPDLLDDTPDLPPLHTTHFGALFPALDRLRIPREQLFRDPAAVFVDYEPWIRYMVRADDARISAYLASGLIESTTRRTRNSQRSQWERERWVPLDDHERNTLMSTAFDRDAVDAVTNAAATDPEPSDSVALQHLHLCRL</sequence>
<dbReference type="InterPro" id="IPR027417">
    <property type="entry name" value="P-loop_NTPase"/>
</dbReference>
<feature type="region of interest" description="Disordered" evidence="1">
    <location>
        <begin position="1"/>
        <end position="181"/>
    </location>
</feature>
<dbReference type="PANTHER" id="PTHR23389">
    <property type="entry name" value="CHROMOSOME TRANSMISSION FIDELITY FACTOR 18"/>
    <property type="match status" value="1"/>
</dbReference>
<dbReference type="SUPFAM" id="SSF52540">
    <property type="entry name" value="P-loop containing nucleoside triphosphate hydrolases"/>
    <property type="match status" value="1"/>
</dbReference>
<proteinExistence type="predicted"/>
<dbReference type="GO" id="GO:0016787">
    <property type="term" value="F:hydrolase activity"/>
    <property type="evidence" value="ECO:0007669"/>
    <property type="project" value="UniProtKB-KW"/>
</dbReference>
<name>A0A5C2SL72_9APHY</name>
<dbReference type="AlphaFoldDB" id="A0A5C2SL72"/>
<accession>A0A5C2SL72</accession>
<keyword evidence="3" id="KW-1185">Reference proteome</keyword>
<feature type="region of interest" description="Disordered" evidence="1">
    <location>
        <begin position="339"/>
        <end position="380"/>
    </location>
</feature>